<proteinExistence type="inferred from homology"/>
<name>A0ABD1WGE1_9LAMI</name>
<dbReference type="PANTHER" id="PTHR11926">
    <property type="entry name" value="GLUCOSYL/GLUCURONOSYL TRANSFERASES"/>
    <property type="match status" value="1"/>
</dbReference>
<dbReference type="EMBL" id="JBFOLJ010000003">
    <property type="protein sequence ID" value="KAL2548756.1"/>
    <property type="molecule type" value="Genomic_DNA"/>
</dbReference>
<evidence type="ECO:0000256" key="1">
    <source>
        <dbReference type="ARBA" id="ARBA00009995"/>
    </source>
</evidence>
<dbReference type="AlphaFoldDB" id="A0ABD1WGE1"/>
<dbReference type="Proteomes" id="UP001604277">
    <property type="component" value="Unassembled WGS sequence"/>
</dbReference>
<protein>
    <submittedName>
        <fullName evidence="3">Glycosyltransferase</fullName>
    </submittedName>
</protein>
<sequence length="244" mass="26688">MDNVIDDNFNAIPQCLGGGMSNYYRDCVAIIVFVAMEKGIMVSCSTEKYSPNSYSLSNVAPWITTIGRNFGPIQGSDVGTLIGPITFSKNYLHRIIIASSLPPHVLIFSLPVQGHVNSMLKLAELLCVSGLDITFMVSDFSHNRLLKHTTASRFERYAGFSFQSISDGLPDDHPRAGKQASPFPAILVCLPNSSQSSAHLSLPNSSRPVRSRIFGKGRSFSSRPRFRSPLAGRNHSARREGKSP</sequence>
<evidence type="ECO:0000256" key="2">
    <source>
        <dbReference type="SAM" id="MobiDB-lite"/>
    </source>
</evidence>
<dbReference type="SUPFAM" id="SSF53756">
    <property type="entry name" value="UDP-Glycosyltransferase/glycogen phosphorylase"/>
    <property type="match status" value="1"/>
</dbReference>
<gene>
    <name evidence="3" type="ORF">Fot_10286</name>
</gene>
<comment type="similarity">
    <text evidence="1">Belongs to the UDP-glycosyltransferase family.</text>
</comment>
<dbReference type="Gene3D" id="3.40.50.2000">
    <property type="entry name" value="Glycogen Phosphorylase B"/>
    <property type="match status" value="1"/>
</dbReference>
<dbReference type="Gene3D" id="3.40.50.200">
    <property type="entry name" value="Peptidase S8/S53 domain"/>
    <property type="match status" value="1"/>
</dbReference>
<reference evidence="4" key="1">
    <citation type="submission" date="2024-07" db="EMBL/GenBank/DDBJ databases">
        <title>Two chromosome-level genome assemblies of Korean endemic species Abeliophyllum distichum and Forsythia ovata (Oleaceae).</title>
        <authorList>
            <person name="Jang H."/>
        </authorList>
    </citation>
    <scope>NUCLEOTIDE SEQUENCE [LARGE SCALE GENOMIC DNA]</scope>
</reference>
<organism evidence="3 4">
    <name type="scientific">Forsythia ovata</name>
    <dbReference type="NCBI Taxonomy" id="205694"/>
    <lineage>
        <taxon>Eukaryota</taxon>
        <taxon>Viridiplantae</taxon>
        <taxon>Streptophyta</taxon>
        <taxon>Embryophyta</taxon>
        <taxon>Tracheophyta</taxon>
        <taxon>Spermatophyta</taxon>
        <taxon>Magnoliopsida</taxon>
        <taxon>eudicotyledons</taxon>
        <taxon>Gunneridae</taxon>
        <taxon>Pentapetalae</taxon>
        <taxon>asterids</taxon>
        <taxon>lamiids</taxon>
        <taxon>Lamiales</taxon>
        <taxon>Oleaceae</taxon>
        <taxon>Forsythieae</taxon>
        <taxon>Forsythia</taxon>
    </lineage>
</organism>
<evidence type="ECO:0000313" key="4">
    <source>
        <dbReference type="Proteomes" id="UP001604277"/>
    </source>
</evidence>
<dbReference type="PANTHER" id="PTHR11926:SF1392">
    <property type="entry name" value="GLYCOSYLTRANSFERASE"/>
    <property type="match status" value="1"/>
</dbReference>
<keyword evidence="4" id="KW-1185">Reference proteome</keyword>
<feature type="region of interest" description="Disordered" evidence="2">
    <location>
        <begin position="199"/>
        <end position="244"/>
    </location>
</feature>
<evidence type="ECO:0000313" key="3">
    <source>
        <dbReference type="EMBL" id="KAL2548756.1"/>
    </source>
</evidence>
<comment type="caution">
    <text evidence="3">The sequence shown here is derived from an EMBL/GenBank/DDBJ whole genome shotgun (WGS) entry which is preliminary data.</text>
</comment>
<accession>A0ABD1WGE1</accession>
<dbReference type="InterPro" id="IPR036852">
    <property type="entry name" value="Peptidase_S8/S53_dom_sf"/>
</dbReference>
<feature type="compositionally biased region" description="Low complexity" evidence="2">
    <location>
        <begin position="218"/>
        <end position="229"/>
    </location>
</feature>
<feature type="compositionally biased region" description="Polar residues" evidence="2">
    <location>
        <begin position="199"/>
        <end position="208"/>
    </location>
</feature>